<gene>
    <name evidence="1" type="ordered locus">tsl0003</name>
</gene>
<organism evidence="1 2">
    <name type="scientific">Thermosynechococcus vestitus (strain NIES-2133 / IAM M-273 / BP-1)</name>
    <dbReference type="NCBI Taxonomy" id="197221"/>
    <lineage>
        <taxon>Bacteria</taxon>
        <taxon>Bacillati</taxon>
        <taxon>Cyanobacteriota</taxon>
        <taxon>Cyanophyceae</taxon>
        <taxon>Acaryochloridales</taxon>
        <taxon>Thermosynechococcaceae</taxon>
        <taxon>Thermosynechococcus</taxon>
    </lineage>
</organism>
<proteinExistence type="predicted"/>
<evidence type="ECO:0000313" key="2">
    <source>
        <dbReference type="Proteomes" id="UP000000440"/>
    </source>
</evidence>
<reference evidence="1 2" key="1">
    <citation type="journal article" date="2002" name="DNA Res.">
        <title>Complete genome structure of the thermophilic cyanobacterium Thermosynechococcus elongatus BP-1.</title>
        <authorList>
            <person name="Nakamura Y."/>
            <person name="Kaneko T."/>
            <person name="Sato S."/>
            <person name="Ikeuchi M."/>
            <person name="Katoh H."/>
            <person name="Sasamoto S."/>
            <person name="Watanabe A."/>
            <person name="Iriguchi M."/>
            <person name="Kawashima K."/>
            <person name="Kimura T."/>
            <person name="Kishida Y."/>
            <person name="Kiyokawa C."/>
            <person name="Kohara M."/>
            <person name="Matsumoto M."/>
            <person name="Matsuno A."/>
            <person name="Nakazaki N."/>
            <person name="Shimpo S."/>
            <person name="Sugimoto M."/>
            <person name="Takeuchi C."/>
            <person name="Yamada M."/>
            <person name="Tabata S."/>
        </authorList>
    </citation>
    <scope>NUCLEOTIDE SEQUENCE [LARGE SCALE GENOMIC DNA]</scope>
    <source>
        <strain evidence="2">IAM M-273 / NIES-2133 / BP-1</strain>
    </source>
</reference>
<dbReference type="STRING" id="197221.gene:10746581"/>
<accession>Q8DMV8</accession>
<dbReference type="EnsemblBacteria" id="BAC07556">
    <property type="protein sequence ID" value="BAC07556"/>
    <property type="gene ID" value="BAC07556"/>
</dbReference>
<name>Q8DMV8_THEVB</name>
<evidence type="ECO:0000313" key="1">
    <source>
        <dbReference type="EMBL" id="BAC07556.1"/>
    </source>
</evidence>
<dbReference type="KEGG" id="tel:tsl0003"/>
<dbReference type="AlphaFoldDB" id="Q8DMV8"/>
<protein>
    <submittedName>
        <fullName evidence="1">Tsl0003 protein</fullName>
    </submittedName>
</protein>
<dbReference type="EMBL" id="BA000039">
    <property type="protein sequence ID" value="BAC07556.1"/>
    <property type="molecule type" value="Genomic_DNA"/>
</dbReference>
<keyword evidence="2" id="KW-1185">Reference proteome</keyword>
<sequence>MAADVRQNHYFQNKARVDLMPSWVEYGPQAAEFPWDGDRPWRPNGLSIAFARSHPLHP</sequence>
<dbReference type="Proteomes" id="UP000000440">
    <property type="component" value="Chromosome"/>
</dbReference>